<dbReference type="HOGENOM" id="CLU_2774351_0_0_11"/>
<reference evidence="3" key="4">
    <citation type="journal article" date="2008" name="Proc. Natl. Acad. Sci. U.S.A.">
        <title>2-Alkyl-4-hydroxymethylfuran-3-carboxylic acids, antibiotic production inducers discovered by Streptomyces coelicolor genome mining.</title>
        <authorList>
            <person name="Corre C."/>
            <person name="Song L."/>
            <person name="O'Rourke S."/>
            <person name="Chater K.F."/>
            <person name="Challis G.L."/>
        </authorList>
    </citation>
    <scope>NUCLEOTIDE SEQUENCE</scope>
    <source>
        <strain evidence="3">A3</strain>
        <plasmid evidence="4">SCP1</plasmid>
    </source>
</reference>
<dbReference type="OrthoDB" id="4571909at2"/>
<name>Q99QG6_STRCO</name>
<protein>
    <submittedName>
        <fullName evidence="3">Uncharacterized protein</fullName>
    </submittedName>
</protein>
<dbReference type="PATRIC" id="fig|100226.15.peg.7956"/>
<reference evidence="4" key="3">
    <citation type="journal article" date="2002" name="Nature">
        <title>Complete genome sequence of the model actinomycete Streptomyces coelicolor A3(2).</title>
        <authorList>
            <person name="Bentley S.D."/>
            <person name="Chater K.F."/>
            <person name="Cerdeno-Tarraga A.M."/>
            <person name="Challis G.L."/>
            <person name="Thomson N.R."/>
            <person name="James K.D."/>
            <person name="Harris D.E."/>
            <person name="Quail M.A."/>
            <person name="Kieser H."/>
            <person name="Harper D."/>
            <person name="Bateman A."/>
            <person name="Brown S."/>
            <person name="Chandra G."/>
            <person name="Chen C.W."/>
            <person name="Collins M."/>
            <person name="Cronin A."/>
            <person name="Fraser A."/>
            <person name="Goble A."/>
            <person name="Hidalgo J."/>
            <person name="Hornsby T."/>
            <person name="Howarth S."/>
            <person name="Huang C.H."/>
            <person name="Kieser T."/>
            <person name="Larke L."/>
            <person name="Murphy L."/>
            <person name="Oliver K."/>
            <person name="O'Neil S."/>
            <person name="Rabbinowitsch E."/>
            <person name="Rajandream M.A."/>
            <person name="Rutherford K."/>
            <person name="Rutter S."/>
            <person name="Seeger K."/>
            <person name="Saunders D."/>
            <person name="Sharp S."/>
            <person name="Squares R."/>
            <person name="Squares S."/>
            <person name="Taylor K."/>
            <person name="Warren T."/>
            <person name="Wietzorrek A."/>
            <person name="Woodward J."/>
            <person name="Barrell B.G."/>
            <person name="Parkhill J."/>
            <person name="Hopwood D.A."/>
        </authorList>
    </citation>
    <scope>NUCLEOTIDE SEQUENCE [LARGE SCALE GENOMIC DNA]</scope>
    <source>
        <strain evidence="4">ATCC BAA-471 / A3(2) / M145</strain>
        <plasmid evidence="4">SCP1</plasmid>
    </source>
</reference>
<dbReference type="STRING" id="100226.gene:17765512"/>
<dbReference type="EMBL" id="AL589148">
    <property type="protein sequence ID" value="CAC36528.1"/>
    <property type="molecule type" value="Genomic_DNA"/>
</dbReference>
<accession>Q99QG6</accession>
<keyword evidence="4" id="KW-1185">Reference proteome</keyword>
<dbReference type="EMBL" id="AL589148">
    <property type="protein sequence ID" value="CAC36873.1"/>
    <property type="molecule type" value="Genomic_DNA"/>
</dbReference>
<dbReference type="AlphaFoldDB" id="Q99QG6"/>
<proteinExistence type="predicted"/>
<evidence type="ECO:0000313" key="4">
    <source>
        <dbReference type="Proteomes" id="UP000001973"/>
    </source>
</evidence>
<dbReference type="KEGG" id="sco:SCP1.06c"/>
<sequence length="74" mass="7940">MNSYLVRWDIDLDASDPVDAARKALAIQRDPWSWATVFTVHGQHQGAPQVATVDLDPEGLDPSGSGAPRVELAG</sequence>
<reference evidence="3" key="1">
    <citation type="journal article" date="1998" name="J. Bacteriol.">
        <title>Cloning and physical mapping of the EcoRI fragments of the giant linear plasmid SCP1.</title>
        <authorList>
            <person name="Redenbach M."/>
            <person name="Ikeda K."/>
            <person name="Yamasaki M."/>
            <person name="Kinashi H."/>
        </authorList>
    </citation>
    <scope>NUCLEOTIDE SEQUENCE</scope>
    <source>
        <strain evidence="3">A3</strain>
        <plasmid evidence="4">SCP1</plasmid>
    </source>
</reference>
<dbReference type="RefSeq" id="WP_011039308.1">
    <property type="nucleotide sequence ID" value="NC_003903.1"/>
</dbReference>
<evidence type="ECO:0000313" key="2">
    <source>
        <dbReference type="EMBL" id="CAC36528.1"/>
    </source>
</evidence>
<geneLocation type="plasmid" evidence="4">
    <name>SCP1</name>
</geneLocation>
<reference evidence="3" key="2">
    <citation type="submission" date="2001-02" db="EMBL/GenBank/DDBJ databases">
        <authorList>
            <person name="Bentley S.D."/>
            <person name="Parkhill J."/>
            <person name="Barrell B.G."/>
            <person name="Rajandream M.A."/>
        </authorList>
    </citation>
    <scope>NUCLEOTIDE SEQUENCE</scope>
    <source>
        <strain evidence="3">A3</strain>
        <plasmid evidence="4">SCP1</plasmid>
    </source>
</reference>
<evidence type="ECO:0000313" key="3">
    <source>
        <dbReference type="EMBL" id="CAC36873.1"/>
    </source>
</evidence>
<reference evidence="3" key="6">
    <citation type="submission" date="2015-02" db="EMBL/GenBank/DDBJ databases">
        <title>.</title>
        <authorList>
            <person name="Brown S.P."/>
            <person name="Murphy L.D."/>
            <person name="Harris D."/>
        </authorList>
    </citation>
    <scope>NUCLEOTIDE SEQUENCE</scope>
    <source>
        <strain evidence="3">A3</strain>
        <plasmid evidence="4">SCP1</plasmid>
    </source>
</reference>
<dbReference type="KEGG" id="sco:SCP1.348"/>
<dbReference type="InParanoid" id="Q99QG6"/>
<organism evidence="3 4">
    <name type="scientific">Streptomyces coelicolor (strain ATCC BAA-471 / A3(2) / M145)</name>
    <dbReference type="NCBI Taxonomy" id="100226"/>
    <lineage>
        <taxon>Bacteria</taxon>
        <taxon>Bacillati</taxon>
        <taxon>Actinomycetota</taxon>
        <taxon>Actinomycetes</taxon>
        <taxon>Kitasatosporales</taxon>
        <taxon>Streptomycetaceae</taxon>
        <taxon>Streptomyces</taxon>
        <taxon>Streptomyces albidoflavus group</taxon>
    </lineage>
</organism>
<dbReference type="Proteomes" id="UP000001973">
    <property type="component" value="Plasmid SCP1"/>
</dbReference>
<evidence type="ECO:0000256" key="1">
    <source>
        <dbReference type="SAM" id="MobiDB-lite"/>
    </source>
</evidence>
<reference evidence="3" key="5">
    <citation type="journal article" date="2009" name="Mol. Microbiol.">
        <title>Extracellular signalling, translational control, two repressors and an activator all contribute to the regulation of methylenomycin production in Streptomyces coelicolor.</title>
        <authorList>
            <person name="O'Rourke S."/>
            <person name="Wietzorrek A."/>
            <person name="Fowler K."/>
            <person name="Corre C."/>
            <person name="Challis G.L."/>
            <person name="Chater K.F."/>
        </authorList>
    </citation>
    <scope>NUCLEOTIDE SEQUENCE</scope>
    <source>
        <strain evidence="3">A3</strain>
        <plasmid evidence="4">SCP1</plasmid>
    </source>
</reference>
<feature type="region of interest" description="Disordered" evidence="1">
    <location>
        <begin position="55"/>
        <end position="74"/>
    </location>
</feature>
<gene>
    <name evidence="2" type="ordered locus">SCP1.06c</name>
    <name evidence="3" type="ordered locus">SCP1.348</name>
</gene>